<keyword evidence="2" id="KW-0576">Peroxisome</keyword>
<evidence type="ECO:0000313" key="4">
    <source>
        <dbReference type="EMBL" id="KAK2079333.1"/>
    </source>
</evidence>
<gene>
    <name evidence="4" type="ORF">QBZ16_003024</name>
</gene>
<organism evidence="4 5">
    <name type="scientific">Prototheca wickerhamii</name>
    <dbReference type="NCBI Taxonomy" id="3111"/>
    <lineage>
        <taxon>Eukaryota</taxon>
        <taxon>Viridiplantae</taxon>
        <taxon>Chlorophyta</taxon>
        <taxon>core chlorophytes</taxon>
        <taxon>Trebouxiophyceae</taxon>
        <taxon>Chlorellales</taxon>
        <taxon>Chlorellaceae</taxon>
        <taxon>Prototheca</taxon>
    </lineage>
</organism>
<dbReference type="Proteomes" id="UP001255856">
    <property type="component" value="Unassembled WGS sequence"/>
</dbReference>
<dbReference type="PANTHER" id="PTHR13299:SF0">
    <property type="entry name" value="PEROXISOMAL MEMBRANE PROTEIN PEX16"/>
    <property type="match status" value="1"/>
</dbReference>
<reference evidence="4" key="1">
    <citation type="submission" date="2021-01" db="EMBL/GenBank/DDBJ databases">
        <authorList>
            <person name="Eckstrom K.M.E."/>
        </authorList>
    </citation>
    <scope>NUCLEOTIDE SEQUENCE</scope>
    <source>
        <strain evidence="4">UVCC 0001</strain>
    </source>
</reference>
<sequence length="432" mass="46610">METPGLLGKYKGWLRRNVIALNLFETGLSSLTWLLPDRFSDSEVSYEALHTAIGLVSTLNESLLSGSHEQEGGNLLLGLSVLQQVQVLVELAALWGERKHGRSRYDALIAYEGIKAALRGYVLARSRGRMLVHGGLGNLDPEALVAAAAGKPSGGRAAEVFDAFVRFRDRHCQGGESSGEACKDRLEEAWAQAVESRSGLGDGADEPLAAPALLWWEQDRPAAGSEAAEEARARSTGDAAAEGAAHESAPAGPGARGSFEECTSAREVARLSTQAQASALRMLRAGEVLHILRPLVYVSLLRRWGLRSWRPWALSLAVDLASRRLCDAATQRSRTAAARAAASPAVQGTSMTVLYRLQGLRFTEPEREELARRRAALLYYLLRDPLFARSTRPALGRVVDALGRAPGLGWAGAKLLEIVDGMQQLYTYTSAS</sequence>
<keyword evidence="2" id="KW-0962">Peroxisome biogenesis</keyword>
<dbReference type="EMBL" id="JASFZW010000003">
    <property type="protein sequence ID" value="KAK2079333.1"/>
    <property type="molecule type" value="Genomic_DNA"/>
</dbReference>
<feature type="region of interest" description="Disordered" evidence="3">
    <location>
        <begin position="225"/>
        <end position="258"/>
    </location>
</feature>
<dbReference type="GO" id="GO:0007031">
    <property type="term" value="P:peroxisome organization"/>
    <property type="evidence" value="ECO:0007669"/>
    <property type="project" value="UniProtKB-KW"/>
</dbReference>
<accession>A0AAD9IKQ5</accession>
<comment type="caution">
    <text evidence="4">The sequence shown here is derived from an EMBL/GenBank/DDBJ whole genome shotgun (WGS) entry which is preliminary data.</text>
</comment>
<name>A0AAD9IKQ5_PROWI</name>
<dbReference type="AlphaFoldDB" id="A0AAD9IKQ5"/>
<evidence type="ECO:0000313" key="5">
    <source>
        <dbReference type="Proteomes" id="UP001255856"/>
    </source>
</evidence>
<evidence type="ECO:0000256" key="2">
    <source>
        <dbReference type="RuleBase" id="RU365003"/>
    </source>
</evidence>
<evidence type="ECO:0000256" key="1">
    <source>
        <dbReference type="ARBA" id="ARBA00009505"/>
    </source>
</evidence>
<comment type="subcellular location">
    <subcellularLocation>
        <location evidence="2">Peroxisome membrane</location>
    </subcellularLocation>
</comment>
<keyword evidence="5" id="KW-1185">Reference proteome</keyword>
<dbReference type="PANTHER" id="PTHR13299">
    <property type="entry name" value="PEROXISOMAL MEMBRANE PROTEIN PEX16"/>
    <property type="match status" value="1"/>
</dbReference>
<protein>
    <recommendedName>
        <fullName evidence="2">Peroxisomal membrane protein PEX16</fullName>
    </recommendedName>
</protein>
<evidence type="ECO:0000256" key="3">
    <source>
        <dbReference type="SAM" id="MobiDB-lite"/>
    </source>
</evidence>
<dbReference type="Pfam" id="PF08610">
    <property type="entry name" value="Pex16"/>
    <property type="match status" value="1"/>
</dbReference>
<dbReference type="GO" id="GO:0005778">
    <property type="term" value="C:peroxisomal membrane"/>
    <property type="evidence" value="ECO:0007669"/>
    <property type="project" value="UniProtKB-SubCell"/>
</dbReference>
<comment type="similarity">
    <text evidence="1 2">Belongs to the peroxin-16 family.</text>
</comment>
<feature type="compositionally biased region" description="Low complexity" evidence="3">
    <location>
        <begin position="236"/>
        <end position="253"/>
    </location>
</feature>
<dbReference type="InterPro" id="IPR013919">
    <property type="entry name" value="Pex16"/>
</dbReference>
<proteinExistence type="inferred from homology"/>